<protein>
    <submittedName>
        <fullName evidence="1">Uncharacterized protein</fullName>
    </submittedName>
</protein>
<reference evidence="1 2" key="1">
    <citation type="submission" date="2023-04" db="EMBL/GenBank/DDBJ databases">
        <title>Tenacibaculum tangerinum sp. nov., isolated from sea tidal flat of South Korea.</title>
        <authorList>
            <person name="Lee S.H."/>
            <person name="Kim J.-J."/>
        </authorList>
    </citation>
    <scope>NUCLEOTIDE SEQUENCE [LARGE SCALE GENOMIC DNA]</scope>
    <source>
        <strain evidence="1 2">GRR-S3-23</strain>
    </source>
</reference>
<keyword evidence="2" id="KW-1185">Reference proteome</keyword>
<dbReference type="RefSeq" id="WP_279652000.1">
    <property type="nucleotide sequence ID" value="NZ_CP122539.1"/>
</dbReference>
<accession>A0ABY8L838</accession>
<dbReference type="EMBL" id="CP122539">
    <property type="protein sequence ID" value="WGH76130.1"/>
    <property type="molecule type" value="Genomic_DNA"/>
</dbReference>
<proteinExistence type="predicted"/>
<dbReference type="Proteomes" id="UP001232001">
    <property type="component" value="Chromosome"/>
</dbReference>
<evidence type="ECO:0000313" key="1">
    <source>
        <dbReference type="EMBL" id="WGH76130.1"/>
    </source>
</evidence>
<evidence type="ECO:0000313" key="2">
    <source>
        <dbReference type="Proteomes" id="UP001232001"/>
    </source>
</evidence>
<gene>
    <name evidence="1" type="ORF">P8625_02890</name>
</gene>
<name>A0ABY8L838_9FLAO</name>
<sequence>MSINFSIKDYRDYCHEPHKKKPYFLTVNSNGERFYFSNKKKAERWLSKFSKESTELYKELGSYLSSLYELNISCVDIISFVNFQKKRNDIDYYCERYWRVLRGYTSGIAVEIGTELYKLFNFIQSQQEFYRKLLRSHNRYNLKYHSIRVQIKQLKRLKTDFDLLLTDVDGMKKVTKTDVDIIHSELILDIA</sequence>
<organism evidence="1 2">
    <name type="scientific">Tenacibaculum tangerinum</name>
    <dbReference type="NCBI Taxonomy" id="3038772"/>
    <lineage>
        <taxon>Bacteria</taxon>
        <taxon>Pseudomonadati</taxon>
        <taxon>Bacteroidota</taxon>
        <taxon>Flavobacteriia</taxon>
        <taxon>Flavobacteriales</taxon>
        <taxon>Flavobacteriaceae</taxon>
        <taxon>Tenacibaculum</taxon>
    </lineage>
</organism>